<feature type="compositionally biased region" description="Low complexity" evidence="4">
    <location>
        <begin position="45"/>
        <end position="60"/>
    </location>
</feature>
<dbReference type="InterPro" id="IPR036380">
    <property type="entry name" value="Isochorismatase-like_sf"/>
</dbReference>
<evidence type="ECO:0000256" key="2">
    <source>
        <dbReference type="ARBA" id="ARBA00022801"/>
    </source>
</evidence>
<dbReference type="GO" id="GO:0016787">
    <property type="term" value="F:hydrolase activity"/>
    <property type="evidence" value="ECO:0007669"/>
    <property type="project" value="UniProtKB-KW"/>
</dbReference>
<protein>
    <recommendedName>
        <fullName evidence="5">Isochorismatase-like domain-containing protein</fullName>
    </recommendedName>
</protein>
<dbReference type="SUPFAM" id="SSF52499">
    <property type="entry name" value="Isochorismatase-like hydrolases"/>
    <property type="match status" value="2"/>
</dbReference>
<keyword evidence="2" id="KW-0378">Hydrolase</keyword>
<feature type="domain" description="Isochorismatase-like" evidence="5">
    <location>
        <begin position="678"/>
        <end position="866"/>
    </location>
</feature>
<feature type="coiled-coil region" evidence="3">
    <location>
        <begin position="334"/>
        <end position="368"/>
    </location>
</feature>
<evidence type="ECO:0000256" key="4">
    <source>
        <dbReference type="SAM" id="MobiDB-lite"/>
    </source>
</evidence>
<comment type="caution">
    <text evidence="6">The sequence shown here is derived from an EMBL/GenBank/DDBJ whole genome shotgun (WGS) entry which is preliminary data.</text>
</comment>
<dbReference type="PANTHER" id="PTHR43540">
    <property type="entry name" value="PEROXYUREIDOACRYLATE/UREIDOACRYLATE AMIDOHYDROLASE-RELATED"/>
    <property type="match status" value="1"/>
</dbReference>
<evidence type="ECO:0000256" key="1">
    <source>
        <dbReference type="ARBA" id="ARBA00006336"/>
    </source>
</evidence>
<feature type="compositionally biased region" description="Pro residues" evidence="4">
    <location>
        <begin position="31"/>
        <end position="44"/>
    </location>
</feature>
<feature type="region of interest" description="Disordered" evidence="4">
    <location>
        <begin position="520"/>
        <end position="544"/>
    </location>
</feature>
<evidence type="ECO:0000256" key="3">
    <source>
        <dbReference type="SAM" id="Coils"/>
    </source>
</evidence>
<evidence type="ECO:0000313" key="6">
    <source>
        <dbReference type="EMBL" id="CAJ1411469.1"/>
    </source>
</evidence>
<proteinExistence type="inferred from homology"/>
<organism evidence="6 7">
    <name type="scientific">Effrenium voratum</name>
    <dbReference type="NCBI Taxonomy" id="2562239"/>
    <lineage>
        <taxon>Eukaryota</taxon>
        <taxon>Sar</taxon>
        <taxon>Alveolata</taxon>
        <taxon>Dinophyceae</taxon>
        <taxon>Suessiales</taxon>
        <taxon>Symbiodiniaceae</taxon>
        <taxon>Effrenium</taxon>
    </lineage>
</organism>
<dbReference type="InterPro" id="IPR050272">
    <property type="entry name" value="Isochorismatase-like_hydrls"/>
</dbReference>
<dbReference type="Gene3D" id="3.40.50.850">
    <property type="entry name" value="Isochorismatase-like"/>
    <property type="match status" value="2"/>
</dbReference>
<feature type="compositionally biased region" description="Low complexity" evidence="4">
    <location>
        <begin position="181"/>
        <end position="204"/>
    </location>
</feature>
<keyword evidence="3" id="KW-0175">Coiled coil</keyword>
<keyword evidence="7" id="KW-1185">Reference proteome</keyword>
<reference evidence="6" key="1">
    <citation type="submission" date="2023-08" db="EMBL/GenBank/DDBJ databases">
        <authorList>
            <person name="Chen Y."/>
            <person name="Shah S."/>
            <person name="Dougan E. K."/>
            <person name="Thang M."/>
            <person name="Chan C."/>
        </authorList>
    </citation>
    <scope>NUCLEOTIDE SEQUENCE</scope>
</reference>
<dbReference type="CDD" id="cd00431">
    <property type="entry name" value="cysteine_hydrolases"/>
    <property type="match status" value="2"/>
</dbReference>
<dbReference type="EMBL" id="CAUJNA010003876">
    <property type="protein sequence ID" value="CAJ1411469.1"/>
    <property type="molecule type" value="Genomic_DNA"/>
</dbReference>
<feature type="region of interest" description="Disordered" evidence="4">
    <location>
        <begin position="25"/>
        <end position="65"/>
    </location>
</feature>
<accession>A0AA36NL13</accession>
<feature type="coiled-coil region" evidence="3">
    <location>
        <begin position="1185"/>
        <end position="1296"/>
    </location>
</feature>
<evidence type="ECO:0000313" key="7">
    <source>
        <dbReference type="Proteomes" id="UP001178507"/>
    </source>
</evidence>
<feature type="region of interest" description="Disordered" evidence="4">
    <location>
        <begin position="179"/>
        <end position="205"/>
    </location>
</feature>
<feature type="coiled-coil region" evidence="3">
    <location>
        <begin position="606"/>
        <end position="661"/>
    </location>
</feature>
<comment type="similarity">
    <text evidence="1">Belongs to the isochorismatase family.</text>
</comment>
<dbReference type="InterPro" id="IPR000868">
    <property type="entry name" value="Isochorismatase-like_dom"/>
</dbReference>
<evidence type="ECO:0000259" key="5">
    <source>
        <dbReference type="Pfam" id="PF00857"/>
    </source>
</evidence>
<feature type="domain" description="Isochorismatase-like" evidence="5">
    <location>
        <begin position="947"/>
        <end position="1134"/>
    </location>
</feature>
<sequence>MPSAVAKCCAGLLRLLRARRPAADAGVPLVGPSPPPAPPAPAAPQEPEAESAAQAPAQSPKDVEILAPPVRPLTKAQEEYEMAMKAAREEMQERVKHYKALNKGGFLTKHQEMDVRDLAAYSTFVTGDSLEPQFPDRKGLRACNVSDARAKLRRSIAMFVAAERVVAGWVPLVGPSPSPAPLAAAAPQEPEAESAAQAPAQSAPKDVEILAPPYEMAMKAAREEMQERVKHYKALNKGGFLTKHQEMDVRDLAAYSTFVTGAEAEMARGQASRHTSHELIEALRRSFWRIAAEERGDSLEPQFPHRKGLRACNVSDARAKLRRSIAMFVAPADRVALRGRLREAAAASEEAERELTAREAERAKLLELLEFKETRLQRQSLATRRLRDALGAAKGCAAYYLARTAVRGWRQLLRFGEARRGLERAKERRAELAIRQGCGLMRAALCRAVGRRRQAALHGLWLHAAGQRLQEDFEEWLVAVDNMLSGEKDELTRQAVHEGGRSGLGLVAIQVPEDQVLFGTPRKKEEAKSPSHLRSPFSEASTRATRTTASLRISAPVASSAAGAARLGLALGKALVFRLGFAWRRVGQARDKRRAQLLLQQQEDWRQGAEQRLVELAKKGQRAERQREALRQKCQAAQQGCGAAERRAARLRTQLAEAEQATEPYPWPFDGDLRPENTALLAIDMQTDFCGKGGYVDSMGYDISMTRAPIEPLKVVFQTLRRLRYHIIHTREGHRPSLADCPANKRWRSRQIGAGIGDAGPCGRVLVRGEVGWNLIEELKPAEDEEVIDKPGKGSFVATDLDLILKQKGIRNLILTGITTDVCVSTTMREANDLGYECLLLSDCTAATDYGNYLATLKTTMQSGGVFGCVAPAKDLLRALGREVPSHLEELVYLDLGDGLRAMVPKEGTMPRSLAETMVAPSAASLGAVEADPYAWPFEGRLSPESTALLAIDLQKDFLHPEGAFPRAGFGIATAKEVVSRSAEVLRAMRAKGFHVLHARVGSAPSLADCTRRKVFHMNRSPPQMGQLGPLGRCLVRGEPGWDFMEEVVPLEGEPVVDKPGMGAFSLTSLELTLHSLKVKNLVLVGVTTDVCVHTTLRQANDRGFECLLLSDCCGAAFPELHFSALKQVKMQHGVFGAVAESAALLRALELALSRRAKQLERAASATPPRGVRLKRAKEERLTSLAKARQEVRRLRLALHEARSAAPGEHELCRDLRAGWQRERDQWAEACEELRRRTASAQDAARAARHAEAEAQAEATAAKAEAEAQVQLDPELRRLKSQLEGLCSQAAKAKGDLEAHVLEGTPDAEGESQSEEVAAYEALVSRLRSELRWEKSQRMACDQALETLRGSYGLLLSRAAAR</sequence>
<name>A0AA36NL13_9DINO</name>
<dbReference type="PANTHER" id="PTHR43540:SF9">
    <property type="entry name" value="FAMILY HYDROLASE, PUTATIVE (AFU_ORTHOLOGUE AFUA_2G08700)-RELATED"/>
    <property type="match status" value="1"/>
</dbReference>
<dbReference type="Proteomes" id="UP001178507">
    <property type="component" value="Unassembled WGS sequence"/>
</dbReference>
<gene>
    <name evidence="6" type="ORF">EVOR1521_LOCUS32026</name>
</gene>
<dbReference type="Pfam" id="PF00857">
    <property type="entry name" value="Isochorismatase"/>
    <property type="match status" value="2"/>
</dbReference>